<keyword evidence="2" id="KW-1185">Reference proteome</keyword>
<evidence type="ECO:0000313" key="2">
    <source>
        <dbReference type="Proteomes" id="UP000657931"/>
    </source>
</evidence>
<dbReference type="RefSeq" id="WP_191812856.1">
    <property type="nucleotide sequence ID" value="NZ_JACSQT010000003.1"/>
</dbReference>
<dbReference type="EMBL" id="JACSQT010000003">
    <property type="protein sequence ID" value="MBD7937030.1"/>
    <property type="molecule type" value="Genomic_DNA"/>
</dbReference>
<name>A0ABR8QNC2_9BACI</name>
<proteinExistence type="predicted"/>
<comment type="caution">
    <text evidence="1">The sequence shown here is derived from an EMBL/GenBank/DDBJ whole genome shotgun (WGS) entry which is preliminary data.</text>
</comment>
<reference evidence="1 2" key="1">
    <citation type="submission" date="2020-08" db="EMBL/GenBank/DDBJ databases">
        <title>A Genomic Blueprint of the Chicken Gut Microbiome.</title>
        <authorList>
            <person name="Gilroy R."/>
            <person name="Ravi A."/>
            <person name="Getino M."/>
            <person name="Pursley I."/>
            <person name="Horton D.L."/>
            <person name="Alikhan N.-F."/>
            <person name="Baker D."/>
            <person name="Gharbi K."/>
            <person name="Hall N."/>
            <person name="Watson M."/>
            <person name="Adriaenssens E.M."/>
            <person name="Foster-Nyarko E."/>
            <person name="Jarju S."/>
            <person name="Secka A."/>
            <person name="Antonio M."/>
            <person name="Oren A."/>
            <person name="Chaudhuri R."/>
            <person name="La Ragione R.M."/>
            <person name="Hildebrand F."/>
            <person name="Pallen M.J."/>
        </authorList>
    </citation>
    <scope>NUCLEOTIDE SEQUENCE [LARGE SCALE GENOMIC DNA]</scope>
    <source>
        <strain evidence="1 2">Sa5YUA1</strain>
    </source>
</reference>
<evidence type="ECO:0000313" key="1">
    <source>
        <dbReference type="EMBL" id="MBD7937030.1"/>
    </source>
</evidence>
<protein>
    <submittedName>
        <fullName evidence="1">Uncharacterized protein</fullName>
    </submittedName>
</protein>
<accession>A0ABR8QNC2</accession>
<gene>
    <name evidence="1" type="ORF">H9655_08300</name>
</gene>
<organism evidence="1 2">
    <name type="scientific">Cytobacillus stercorigallinarum</name>
    <dbReference type="NCBI Taxonomy" id="2762240"/>
    <lineage>
        <taxon>Bacteria</taxon>
        <taxon>Bacillati</taxon>
        <taxon>Bacillota</taxon>
        <taxon>Bacilli</taxon>
        <taxon>Bacillales</taxon>
        <taxon>Bacillaceae</taxon>
        <taxon>Cytobacillus</taxon>
    </lineage>
</organism>
<dbReference type="Proteomes" id="UP000657931">
    <property type="component" value="Unassembled WGS sequence"/>
</dbReference>
<sequence length="80" mass="9605">MKYVWDLKRWKALRLENGLAFDDISGETFNYTLDDEMGFQQLPFKVYETVIINLTHWYESNLTEPEWIEEINAKLLPYGI</sequence>